<name>A0A6A4EYW3_9STRA</name>
<evidence type="ECO:0000313" key="3">
    <source>
        <dbReference type="Proteomes" id="UP000434957"/>
    </source>
</evidence>
<evidence type="ECO:0000313" key="4">
    <source>
        <dbReference type="Proteomes" id="UP000435112"/>
    </source>
</evidence>
<dbReference type="AlphaFoldDB" id="A0A6A4EYW3"/>
<proteinExistence type="predicted"/>
<evidence type="ECO:0000313" key="2">
    <source>
        <dbReference type="EMBL" id="KAE9335665.1"/>
    </source>
</evidence>
<sequence>MVANGDHGSVVLMVDCDLRVRGASVIVADGDLGGSREDQNSADH</sequence>
<keyword evidence="3" id="KW-1185">Reference proteome</keyword>
<dbReference type="Proteomes" id="UP000435112">
    <property type="component" value="Unassembled WGS sequence"/>
</dbReference>
<comment type="caution">
    <text evidence="2">The sequence shown here is derived from an EMBL/GenBank/DDBJ whole genome shotgun (WGS) entry which is preliminary data.</text>
</comment>
<organism evidence="2 3">
    <name type="scientific">Phytophthora rubi</name>
    <dbReference type="NCBI Taxonomy" id="129364"/>
    <lineage>
        <taxon>Eukaryota</taxon>
        <taxon>Sar</taxon>
        <taxon>Stramenopiles</taxon>
        <taxon>Oomycota</taxon>
        <taxon>Peronosporomycetes</taxon>
        <taxon>Peronosporales</taxon>
        <taxon>Peronosporaceae</taxon>
        <taxon>Phytophthora</taxon>
    </lineage>
</organism>
<dbReference type="EMBL" id="QXFT01000794">
    <property type="protein sequence ID" value="KAE9335665.1"/>
    <property type="molecule type" value="Genomic_DNA"/>
</dbReference>
<reference evidence="2 3" key="1">
    <citation type="submission" date="2018-08" db="EMBL/GenBank/DDBJ databases">
        <title>Genomic investigation of the strawberry pathogen Phytophthora fragariae indicates pathogenicity is determined by transcriptional variation in three key races.</title>
        <authorList>
            <person name="Adams T.M."/>
            <person name="Armitage A.D."/>
            <person name="Sobczyk M.K."/>
            <person name="Bates H.J."/>
            <person name="Dunwell J.M."/>
            <person name="Nellist C.F."/>
            <person name="Harrison R.J."/>
        </authorList>
    </citation>
    <scope>NUCLEOTIDE SEQUENCE [LARGE SCALE GENOMIC DNA]</scope>
    <source>
        <strain evidence="1 4">SCRP324</strain>
        <strain evidence="2 3">SCRP333</strain>
    </source>
</reference>
<gene>
    <name evidence="1" type="ORF">PR002_g12876</name>
    <name evidence="2" type="ORF">PR003_g12902</name>
</gene>
<dbReference type="EMBL" id="QXFU01000828">
    <property type="protein sequence ID" value="KAE9019234.1"/>
    <property type="molecule type" value="Genomic_DNA"/>
</dbReference>
<accession>A0A6A4EYW3</accession>
<evidence type="ECO:0000313" key="1">
    <source>
        <dbReference type="EMBL" id="KAE9019234.1"/>
    </source>
</evidence>
<dbReference type="Proteomes" id="UP000434957">
    <property type="component" value="Unassembled WGS sequence"/>
</dbReference>
<protein>
    <submittedName>
        <fullName evidence="2">Uncharacterized protein</fullName>
    </submittedName>
</protein>